<accession>A0A8T0G2G4</accession>
<name>A0A8T0G2G4_CERPU</name>
<protein>
    <submittedName>
        <fullName evidence="2">Uncharacterized protein</fullName>
    </submittedName>
</protein>
<evidence type="ECO:0000256" key="1">
    <source>
        <dbReference type="SAM" id="MobiDB-lite"/>
    </source>
</evidence>
<sequence length="147" mass="16200">MQNGCHNVHTEAAVKRSMSSCRHWESVSSSELGYKEYVPHRFETQRFLSLACFLHTYSISFAKSSSLVCDIAVFSLLPSFARVEMAFTQMARFHAQMSASSEGDGGLNKLNIGGSKPTRRAKKADGGTTNWDPTGTLTKPPKRLSAH</sequence>
<evidence type="ECO:0000313" key="3">
    <source>
        <dbReference type="Proteomes" id="UP000822688"/>
    </source>
</evidence>
<keyword evidence="3" id="KW-1185">Reference proteome</keyword>
<evidence type="ECO:0000313" key="2">
    <source>
        <dbReference type="EMBL" id="KAG0553506.1"/>
    </source>
</evidence>
<dbReference type="Proteomes" id="UP000822688">
    <property type="component" value="Chromosome 12"/>
</dbReference>
<reference evidence="2" key="1">
    <citation type="submission" date="2020-06" db="EMBL/GenBank/DDBJ databases">
        <title>WGS assembly of Ceratodon purpureus strain R40.</title>
        <authorList>
            <person name="Carey S.B."/>
            <person name="Jenkins J."/>
            <person name="Shu S."/>
            <person name="Lovell J.T."/>
            <person name="Sreedasyam A."/>
            <person name="Maumus F."/>
            <person name="Tiley G.P."/>
            <person name="Fernandez-Pozo N."/>
            <person name="Barry K."/>
            <person name="Chen C."/>
            <person name="Wang M."/>
            <person name="Lipzen A."/>
            <person name="Daum C."/>
            <person name="Saski C.A."/>
            <person name="Payton A.C."/>
            <person name="Mcbreen J.C."/>
            <person name="Conrad R.E."/>
            <person name="Kollar L.M."/>
            <person name="Olsson S."/>
            <person name="Huttunen S."/>
            <person name="Landis J.B."/>
            <person name="Wickett N.J."/>
            <person name="Johnson M.G."/>
            <person name="Rensing S.A."/>
            <person name="Grimwood J."/>
            <person name="Schmutz J."/>
            <person name="Mcdaniel S.F."/>
        </authorList>
    </citation>
    <scope>NUCLEOTIDE SEQUENCE</scope>
    <source>
        <strain evidence="2">R40</strain>
    </source>
</reference>
<gene>
    <name evidence="2" type="ORF">KC19_12G016800</name>
</gene>
<dbReference type="AlphaFoldDB" id="A0A8T0G2G4"/>
<organism evidence="2 3">
    <name type="scientific">Ceratodon purpureus</name>
    <name type="common">Fire moss</name>
    <name type="synonym">Dicranum purpureum</name>
    <dbReference type="NCBI Taxonomy" id="3225"/>
    <lineage>
        <taxon>Eukaryota</taxon>
        <taxon>Viridiplantae</taxon>
        <taxon>Streptophyta</taxon>
        <taxon>Embryophyta</taxon>
        <taxon>Bryophyta</taxon>
        <taxon>Bryophytina</taxon>
        <taxon>Bryopsida</taxon>
        <taxon>Dicranidae</taxon>
        <taxon>Pseudoditrichales</taxon>
        <taxon>Ditrichaceae</taxon>
        <taxon>Ceratodon</taxon>
    </lineage>
</organism>
<comment type="caution">
    <text evidence="2">The sequence shown here is derived from an EMBL/GenBank/DDBJ whole genome shotgun (WGS) entry which is preliminary data.</text>
</comment>
<feature type="compositionally biased region" description="Polar residues" evidence="1">
    <location>
        <begin position="127"/>
        <end position="137"/>
    </location>
</feature>
<feature type="region of interest" description="Disordered" evidence="1">
    <location>
        <begin position="98"/>
        <end position="147"/>
    </location>
</feature>
<proteinExistence type="predicted"/>
<dbReference type="EMBL" id="CM026433">
    <property type="protein sequence ID" value="KAG0553506.1"/>
    <property type="molecule type" value="Genomic_DNA"/>
</dbReference>